<dbReference type="GeneID" id="113702717"/>
<dbReference type="Proteomes" id="UP001652660">
    <property type="component" value="Chromosome 8e"/>
</dbReference>
<comment type="similarity">
    <text evidence="2">Belongs to the TMEM8 family.</text>
</comment>
<keyword evidence="6" id="KW-0472">Membrane</keyword>
<accession>A0A6P6TNL3</accession>
<evidence type="ECO:0000313" key="8">
    <source>
        <dbReference type="RefSeq" id="XP_027079650.2"/>
    </source>
</evidence>
<reference evidence="8" key="2">
    <citation type="submission" date="2025-08" db="UniProtKB">
        <authorList>
            <consortium name="RefSeq"/>
        </authorList>
    </citation>
    <scope>IDENTIFICATION</scope>
    <source>
        <tissue evidence="8">Leaves</tissue>
    </source>
</reference>
<gene>
    <name evidence="8" type="primary">LOC113702717</name>
</gene>
<evidence type="ECO:0008006" key="9">
    <source>
        <dbReference type="Google" id="ProtNLM"/>
    </source>
</evidence>
<protein>
    <recommendedName>
        <fullName evidence="9">Post-GPI attachment to proteins factor 3</fullName>
    </recommendedName>
</protein>
<dbReference type="Pfam" id="PF12036">
    <property type="entry name" value="DUF3522"/>
    <property type="match status" value="1"/>
</dbReference>
<dbReference type="PANTHER" id="PTHR14319:SF3">
    <property type="entry name" value="TRANSMEMBRANE PROTEIN-LIKE PROTEIN"/>
    <property type="match status" value="1"/>
</dbReference>
<dbReference type="InterPro" id="IPR021910">
    <property type="entry name" value="NGX6/PGAP6/MYMK"/>
</dbReference>
<evidence type="ECO:0000256" key="1">
    <source>
        <dbReference type="ARBA" id="ARBA00004651"/>
    </source>
</evidence>
<sequence length="237" mass="26957">MPGYMAFRYFYYFCKCNGRYGGFDCSTELVSQSAQRWHVIFLAASNAAALFPEVWALRQKALADWAVFTCCGVASAVYHACDVGSWCALPFQVLQFMDSWLSFMAVVKKYSSCTGNWSFGSTVCIIMKLFSAFKSNSPRSNWNFQHRLLRVRSWLPDLKKALNKRFKWRFVLAGLIAMSIAALSWDMESLETSWIWHSAWHVSIYTSAFFFLCSRSTVLDGGGSEAVEDDARSLTVQ</sequence>
<evidence type="ECO:0000313" key="7">
    <source>
        <dbReference type="Proteomes" id="UP001652660"/>
    </source>
</evidence>
<evidence type="ECO:0000256" key="2">
    <source>
        <dbReference type="ARBA" id="ARBA00005542"/>
    </source>
</evidence>
<evidence type="ECO:0000256" key="4">
    <source>
        <dbReference type="ARBA" id="ARBA00022692"/>
    </source>
</evidence>
<dbReference type="RefSeq" id="XP_027079650.2">
    <property type="nucleotide sequence ID" value="XM_027223849.2"/>
</dbReference>
<comment type="subcellular location">
    <subcellularLocation>
        <location evidence="1">Cell membrane</location>
        <topology evidence="1">Multi-pass membrane protein</topology>
    </subcellularLocation>
</comment>
<proteinExistence type="inferred from homology"/>
<name>A0A6P6TNL3_COFAR</name>
<keyword evidence="4" id="KW-0812">Transmembrane</keyword>
<organism evidence="7 8">
    <name type="scientific">Coffea arabica</name>
    <name type="common">Arabian coffee</name>
    <dbReference type="NCBI Taxonomy" id="13443"/>
    <lineage>
        <taxon>Eukaryota</taxon>
        <taxon>Viridiplantae</taxon>
        <taxon>Streptophyta</taxon>
        <taxon>Embryophyta</taxon>
        <taxon>Tracheophyta</taxon>
        <taxon>Spermatophyta</taxon>
        <taxon>Magnoliopsida</taxon>
        <taxon>eudicotyledons</taxon>
        <taxon>Gunneridae</taxon>
        <taxon>Pentapetalae</taxon>
        <taxon>asterids</taxon>
        <taxon>lamiids</taxon>
        <taxon>Gentianales</taxon>
        <taxon>Rubiaceae</taxon>
        <taxon>Ixoroideae</taxon>
        <taxon>Gardenieae complex</taxon>
        <taxon>Bertiereae - Coffeeae clade</taxon>
        <taxon>Coffeeae</taxon>
        <taxon>Coffea</taxon>
    </lineage>
</organism>
<dbReference type="AlphaFoldDB" id="A0A6P6TNL3"/>
<dbReference type="GO" id="GO:0005886">
    <property type="term" value="C:plasma membrane"/>
    <property type="evidence" value="ECO:0007669"/>
    <property type="project" value="UniProtKB-SubCell"/>
</dbReference>
<dbReference type="OrthoDB" id="69646at2759"/>
<evidence type="ECO:0000256" key="3">
    <source>
        <dbReference type="ARBA" id="ARBA00022475"/>
    </source>
</evidence>
<evidence type="ECO:0000256" key="6">
    <source>
        <dbReference type="ARBA" id="ARBA00023136"/>
    </source>
</evidence>
<evidence type="ECO:0000256" key="5">
    <source>
        <dbReference type="ARBA" id="ARBA00022989"/>
    </source>
</evidence>
<keyword evidence="3" id="KW-1003">Cell membrane</keyword>
<dbReference type="PANTHER" id="PTHR14319">
    <property type="entry name" value="FIVE-SPAN TRANSMEMBRANE PROTEIN M83"/>
    <property type="match status" value="1"/>
</dbReference>
<reference evidence="7" key="1">
    <citation type="journal article" date="2025" name="Foods">
        <title>Unveiling the Microbial Signatures of Arabica Coffee Cherries: Insights into Ripeness Specific Diversity, Functional Traits, and Implications for Quality and Safety.</title>
        <authorList>
            <consortium name="RefSeq"/>
            <person name="Tenea G.N."/>
            <person name="Cifuentes V."/>
            <person name="Reyes P."/>
            <person name="Cevallos-Vallejos M."/>
        </authorList>
    </citation>
    <scope>NUCLEOTIDE SEQUENCE [LARGE SCALE GENOMIC DNA]</scope>
</reference>
<keyword evidence="5" id="KW-1133">Transmembrane helix</keyword>
<keyword evidence="7" id="KW-1185">Reference proteome</keyword>